<dbReference type="InterPro" id="IPR055120">
    <property type="entry name" value="Chs-1/2_IV_N"/>
</dbReference>
<dbReference type="PANTHER" id="PTHR22914:SF42">
    <property type="entry name" value="CHITIN SYNTHASE"/>
    <property type="match status" value="1"/>
</dbReference>
<keyword evidence="7 13" id="KW-1133">Transmembrane helix</keyword>
<dbReference type="SUPFAM" id="SSF53448">
    <property type="entry name" value="Nucleotide-diphospho-sugar transferases"/>
    <property type="match status" value="1"/>
</dbReference>
<dbReference type="InterPro" id="IPR029044">
    <property type="entry name" value="Nucleotide-diphossugar_trans"/>
</dbReference>
<sequence length="846" mass="96336">MENHVSSQKGRISNADQFLSKAGPKNETTAPPFIPPLKDTQWTKEKVLKIVFAAFLFLLITGSGLVSRITLHIIVWHLQPPISTTTIASFGGILRSNCTNGTECVPSKERDMVDISWIWALFVVIVAPYFLTFFSTLFRICFKSNKQLEWKVLLVVLLIETIHTVGLSMLAFVVLPSFDPASASVVYMSVAVIPAAIDLIDTASASPNKGEESKIFTRKSKLAFLFFPLVGLIFQLVGIILVGTYIEQNRLIGMYVVGSILVSIKYWENFISLEGNRFASMREIKRKHQEGRTKISCLTSMWKICLTFLAVISIFTAAAKNANSMDVLKTMFGNGQSDLTSGKVQIGNNPYCYDYVPYVVALINIIADYLCYKAVKKYMCYQLPKTWSYVFALCVASSNGFHTEESIPTRSSGRKMLYACCATMWHETENEMKQILKSVFRLDMRQYKNNLIAEKIQGEDDENDIETFDLEAQVFFDDAFEPLKDGEKFPYVNEYVKTFTNVIEEAGSIVHGKRISVPPGEMYRTPYGGRLHYELPGGNELIIHLKDKTKIRHKKRWSQVMYMFYILQWKLEREFKKEDLQIAAENTYILALDGDVDFEPEAVLSLMRRMNKSKIVGAACGRIHPIGTGPMVWYQKFEYAISHWLQKATEHVIGCVLCSPGCFSLFRGSAILHADVLETYTTVPTEAQHVVQYDQGEDRWLCTLLLKEGWRVEYCAESDAYTFAPESFYEFYNQRRRWSPSTMANILDLIVDWKNVTKKNENISFLYIAYHVFLFISTLLTPGTIFMLILGAIIVGFEAIPPWLSLILNLVPVGVFLLMCLYASTQRQVCAYRLRNNYIIHLSKGI</sequence>
<feature type="transmembrane region" description="Helical" evidence="13">
    <location>
        <begin position="152"/>
        <end position="175"/>
    </location>
</feature>
<evidence type="ECO:0000256" key="1">
    <source>
        <dbReference type="ARBA" id="ARBA00004651"/>
    </source>
</evidence>
<keyword evidence="6 13" id="KW-0812">Transmembrane</keyword>
<accession>A0A8S3R357</accession>
<protein>
    <recommendedName>
        <fullName evidence="2">chitin synthase</fullName>
        <ecNumber evidence="2">2.4.1.16</ecNumber>
    </recommendedName>
</protein>
<evidence type="ECO:0000256" key="13">
    <source>
        <dbReference type="SAM" id="Phobius"/>
    </source>
</evidence>
<keyword evidence="16" id="KW-1185">Reference proteome</keyword>
<dbReference type="FunFam" id="3.90.550.10:FF:000139">
    <property type="entry name" value="Chitin synthase 8"/>
    <property type="match status" value="1"/>
</dbReference>
<proteinExistence type="inferred from homology"/>
<dbReference type="GO" id="GO:0005886">
    <property type="term" value="C:plasma membrane"/>
    <property type="evidence" value="ECO:0007669"/>
    <property type="project" value="UniProtKB-SubCell"/>
</dbReference>
<feature type="transmembrane region" description="Helical" evidence="13">
    <location>
        <begin position="50"/>
        <end position="75"/>
    </location>
</feature>
<evidence type="ECO:0000256" key="6">
    <source>
        <dbReference type="ARBA" id="ARBA00022692"/>
    </source>
</evidence>
<evidence type="ECO:0000256" key="9">
    <source>
        <dbReference type="ARBA" id="ARBA00023136"/>
    </source>
</evidence>
<dbReference type="EMBL" id="CAJPWZ010000850">
    <property type="protein sequence ID" value="CAG2201487.1"/>
    <property type="molecule type" value="Genomic_DNA"/>
</dbReference>
<keyword evidence="9 13" id="KW-0472">Membrane</keyword>
<feature type="transmembrane region" description="Helical" evidence="13">
    <location>
        <begin position="355"/>
        <end position="375"/>
    </location>
</feature>
<evidence type="ECO:0000256" key="2">
    <source>
        <dbReference type="ARBA" id="ARBA00012543"/>
    </source>
</evidence>
<dbReference type="CDD" id="cd04190">
    <property type="entry name" value="Chitin_synth_C"/>
    <property type="match status" value="1"/>
</dbReference>
<feature type="transmembrane region" description="Helical" evidence="13">
    <location>
        <begin position="222"/>
        <end position="246"/>
    </location>
</feature>
<evidence type="ECO:0000259" key="14">
    <source>
        <dbReference type="Pfam" id="PF23000"/>
    </source>
</evidence>
<dbReference type="PANTHER" id="PTHR22914">
    <property type="entry name" value="CHITIN SYNTHASE"/>
    <property type="match status" value="1"/>
</dbReference>
<feature type="transmembrane region" description="Helical" evidence="13">
    <location>
        <begin position="295"/>
        <end position="319"/>
    </location>
</feature>
<dbReference type="Gene3D" id="3.90.550.10">
    <property type="entry name" value="Spore Coat Polysaccharide Biosynthesis Protein SpsA, Chain A"/>
    <property type="match status" value="1"/>
</dbReference>
<name>A0A8S3R357_MYTED</name>
<keyword evidence="4 15" id="KW-0328">Glycosyltransferase</keyword>
<dbReference type="InterPro" id="IPR004835">
    <property type="entry name" value="Chitin_synth"/>
</dbReference>
<feature type="domain" description="Chitin synthase chs-1/2 N-terminal putative transporter" evidence="14">
    <location>
        <begin position="47"/>
        <end position="331"/>
    </location>
</feature>
<evidence type="ECO:0000256" key="7">
    <source>
        <dbReference type="ARBA" id="ARBA00022989"/>
    </source>
</evidence>
<evidence type="ECO:0000256" key="5">
    <source>
        <dbReference type="ARBA" id="ARBA00022679"/>
    </source>
</evidence>
<keyword evidence="3" id="KW-1003">Cell membrane</keyword>
<dbReference type="Proteomes" id="UP000683360">
    <property type="component" value="Unassembled WGS sequence"/>
</dbReference>
<keyword evidence="8" id="KW-0175">Coiled coil</keyword>
<feature type="transmembrane region" description="Helical" evidence="13">
    <location>
        <begin position="181"/>
        <end position="201"/>
    </location>
</feature>
<evidence type="ECO:0000313" key="15">
    <source>
        <dbReference type="EMBL" id="CAG2201487.1"/>
    </source>
</evidence>
<evidence type="ECO:0000256" key="11">
    <source>
        <dbReference type="ARBA" id="ARBA00046329"/>
    </source>
</evidence>
<keyword evidence="10" id="KW-0325">Glycoprotein</keyword>
<evidence type="ECO:0000256" key="12">
    <source>
        <dbReference type="ARBA" id="ARBA00048014"/>
    </source>
</evidence>
<dbReference type="GO" id="GO:0004100">
    <property type="term" value="F:chitin synthase activity"/>
    <property type="evidence" value="ECO:0007669"/>
    <property type="project" value="UniProtKB-EC"/>
</dbReference>
<dbReference type="AlphaFoldDB" id="A0A8S3R357"/>
<comment type="caution">
    <text evidence="15">The sequence shown here is derived from an EMBL/GenBank/DDBJ whole genome shotgun (WGS) entry which is preliminary data.</text>
</comment>
<comment type="subcellular location">
    <subcellularLocation>
        <location evidence="1">Cell membrane</location>
        <topology evidence="1">Multi-pass membrane protein</topology>
    </subcellularLocation>
</comment>
<evidence type="ECO:0000256" key="10">
    <source>
        <dbReference type="ARBA" id="ARBA00023180"/>
    </source>
</evidence>
<feature type="transmembrane region" description="Helical" evidence="13">
    <location>
        <begin position="117"/>
        <end position="140"/>
    </location>
</feature>
<evidence type="ECO:0000256" key="4">
    <source>
        <dbReference type="ARBA" id="ARBA00022676"/>
    </source>
</evidence>
<gene>
    <name evidence="15" type="ORF">MEDL_16120</name>
</gene>
<dbReference type="Pfam" id="PF23000">
    <property type="entry name" value="ChitinSynthase_IV_N"/>
    <property type="match status" value="1"/>
</dbReference>
<feature type="transmembrane region" description="Helical" evidence="13">
    <location>
        <begin position="803"/>
        <end position="825"/>
    </location>
</feature>
<dbReference type="EC" id="2.4.1.16" evidence="2"/>
<comment type="similarity">
    <text evidence="11">Belongs to the chitin synthase family. Class IV subfamily.</text>
</comment>
<evidence type="ECO:0000256" key="8">
    <source>
        <dbReference type="ARBA" id="ARBA00023054"/>
    </source>
</evidence>
<reference evidence="15" key="1">
    <citation type="submission" date="2021-03" db="EMBL/GenBank/DDBJ databases">
        <authorList>
            <person name="Bekaert M."/>
        </authorList>
    </citation>
    <scope>NUCLEOTIDE SEQUENCE</scope>
</reference>
<feature type="transmembrane region" description="Helical" evidence="13">
    <location>
        <begin position="252"/>
        <end position="274"/>
    </location>
</feature>
<comment type="catalytic activity">
    <reaction evidence="12">
        <text>[(1-&gt;4)-N-acetyl-beta-D-glucosaminyl](n) + UDP-N-acetyl-alpha-D-glucosamine = [(1-&gt;4)-N-acetyl-beta-D-glucosaminyl](n+1) + UDP + H(+)</text>
        <dbReference type="Rhea" id="RHEA:16637"/>
        <dbReference type="Rhea" id="RHEA-COMP:9593"/>
        <dbReference type="Rhea" id="RHEA-COMP:9595"/>
        <dbReference type="ChEBI" id="CHEBI:15378"/>
        <dbReference type="ChEBI" id="CHEBI:17029"/>
        <dbReference type="ChEBI" id="CHEBI:57705"/>
        <dbReference type="ChEBI" id="CHEBI:58223"/>
        <dbReference type="EC" id="2.4.1.16"/>
    </reaction>
</comment>
<dbReference type="Pfam" id="PF03142">
    <property type="entry name" value="Chitin_synth_2"/>
    <property type="match status" value="1"/>
</dbReference>
<dbReference type="OrthoDB" id="370884at2759"/>
<feature type="transmembrane region" description="Helical" evidence="13">
    <location>
        <begin position="768"/>
        <end position="797"/>
    </location>
</feature>
<evidence type="ECO:0000313" key="16">
    <source>
        <dbReference type="Proteomes" id="UP000683360"/>
    </source>
</evidence>
<dbReference type="GO" id="GO:0006031">
    <property type="term" value="P:chitin biosynthetic process"/>
    <property type="evidence" value="ECO:0007669"/>
    <property type="project" value="TreeGrafter"/>
</dbReference>
<evidence type="ECO:0000256" key="3">
    <source>
        <dbReference type="ARBA" id="ARBA00022475"/>
    </source>
</evidence>
<organism evidence="15 16">
    <name type="scientific">Mytilus edulis</name>
    <name type="common">Blue mussel</name>
    <dbReference type="NCBI Taxonomy" id="6550"/>
    <lineage>
        <taxon>Eukaryota</taxon>
        <taxon>Metazoa</taxon>
        <taxon>Spiralia</taxon>
        <taxon>Lophotrochozoa</taxon>
        <taxon>Mollusca</taxon>
        <taxon>Bivalvia</taxon>
        <taxon>Autobranchia</taxon>
        <taxon>Pteriomorphia</taxon>
        <taxon>Mytilida</taxon>
        <taxon>Mytiloidea</taxon>
        <taxon>Mytilidae</taxon>
        <taxon>Mytilinae</taxon>
        <taxon>Mytilus</taxon>
    </lineage>
</organism>
<keyword evidence="5 15" id="KW-0808">Transferase</keyword>